<dbReference type="NCBIfam" id="TIGR01846">
    <property type="entry name" value="type_I_sec_HlyB"/>
    <property type="match status" value="1"/>
</dbReference>
<feature type="transmembrane region" description="Helical" evidence="9">
    <location>
        <begin position="156"/>
        <end position="178"/>
    </location>
</feature>
<evidence type="ECO:0000256" key="5">
    <source>
        <dbReference type="ARBA" id="ARBA00022741"/>
    </source>
</evidence>
<dbReference type="Pfam" id="PF00005">
    <property type="entry name" value="ABC_tran"/>
    <property type="match status" value="1"/>
</dbReference>
<dbReference type="Gene3D" id="1.20.1560.10">
    <property type="entry name" value="ABC transporter type 1, transmembrane domain"/>
    <property type="match status" value="1"/>
</dbReference>
<feature type="domain" description="Peptidase C39" evidence="12">
    <location>
        <begin position="2"/>
        <end position="126"/>
    </location>
</feature>
<reference evidence="13" key="2">
    <citation type="journal article" date="2021" name="PeerJ">
        <title>Extensive microbial diversity within the chicken gut microbiome revealed by metagenomics and culture.</title>
        <authorList>
            <person name="Gilroy R."/>
            <person name="Ravi A."/>
            <person name="Getino M."/>
            <person name="Pursley I."/>
            <person name="Horton D.L."/>
            <person name="Alikhan N.F."/>
            <person name="Baker D."/>
            <person name="Gharbi K."/>
            <person name="Hall N."/>
            <person name="Watson M."/>
            <person name="Adriaenssens E.M."/>
            <person name="Foster-Nyarko E."/>
            <person name="Jarju S."/>
            <person name="Secka A."/>
            <person name="Antonio M."/>
            <person name="Oren A."/>
            <person name="Chaudhuri R.R."/>
            <person name="La Ragione R."/>
            <person name="Hildebrand F."/>
            <person name="Pallen M.J."/>
        </authorList>
    </citation>
    <scope>NUCLEOTIDE SEQUENCE</scope>
    <source>
        <strain evidence="13">6276</strain>
    </source>
</reference>
<dbReference type="SMART" id="SM00382">
    <property type="entry name" value="AAA"/>
    <property type="match status" value="1"/>
</dbReference>
<dbReference type="GO" id="GO:0140359">
    <property type="term" value="F:ABC-type transporter activity"/>
    <property type="evidence" value="ECO:0007669"/>
    <property type="project" value="InterPro"/>
</dbReference>
<evidence type="ECO:0000256" key="9">
    <source>
        <dbReference type="SAM" id="Phobius"/>
    </source>
</evidence>
<keyword evidence="6" id="KW-0067">ATP-binding</keyword>
<dbReference type="GO" id="GO:0005524">
    <property type="term" value="F:ATP binding"/>
    <property type="evidence" value="ECO:0007669"/>
    <property type="project" value="UniProtKB-KW"/>
</dbReference>
<dbReference type="PANTHER" id="PTHR24221:SF647">
    <property type="entry name" value="BLL6336 PROTEIN"/>
    <property type="match status" value="1"/>
</dbReference>
<dbReference type="InterPro" id="IPR005074">
    <property type="entry name" value="Peptidase_C39"/>
</dbReference>
<feature type="transmembrane region" description="Helical" evidence="9">
    <location>
        <begin position="190"/>
        <end position="207"/>
    </location>
</feature>
<dbReference type="InterPro" id="IPR003593">
    <property type="entry name" value="AAA+_ATPase"/>
</dbReference>
<dbReference type="PROSITE" id="PS00211">
    <property type="entry name" value="ABC_TRANSPORTER_1"/>
    <property type="match status" value="1"/>
</dbReference>
<sequence length="710" mass="80622">MEKQEIKVTGICAFDIIAKIHRIALDVNAIVRKYALDENEIPLVDLLRIIKDNEFKAKVKNQSPDEIEGKYPLPAIIIRKDGTYDLLLKINKEKCCTLVYEIKTGQTKELSFDEIQSLCGNNFIILTHKLINSQIMFGFKWFFYEILNYKQVIGEVMLGSFIVQLFALVTPLFTQVILDKVIVHRSMQTLDVLAFAFVAVMIFELLLNFSRKYIFLHTACKIDAKLGSKLFRHLFSLPFVYFENRKVGNIITRVRELDQIRDFITNKSVSVILDVFFSFVFVIMMFLYSKILTSIAVLFVAIIAVLYLIITPELRSRLETKFQTGAQSNSYLVESVTGIQTVKSLSIEGSMQKKWEDYLAKYISSSFKLSNMSNISSAISQMLQKGMTIAILYFGVKLVIDNKLTIGQLIAFQMFANQFSGPVLRLVNLWNEFQQALLGVDRLGDILNNPPEIQSNHSITLPKLSGNVRFDKVCFKYLPNSPLVVNNFTFDVKPGMSIGIVGRSGSGKSTITKLIQRMYLINEGAIYIDGIDIRQMNPLWLRHNIGVVLQENYLFSGTIRENIILPKPDAPIELVIQAAKIAGAHEFIQELPEGYETFVGERGSTLSGGQKQRIAIARALITNPKIFIMDEATSALDYESERTILNNMDKIVKGRTTFIIAHRLSTVQNCDKIIVMDKGRIIEIGNHNELMSNKNGYYHYLYSQQGLINA</sequence>
<dbReference type="SUPFAM" id="SSF52540">
    <property type="entry name" value="P-loop containing nucleoside triphosphate hydrolases"/>
    <property type="match status" value="1"/>
</dbReference>
<dbReference type="GO" id="GO:0016887">
    <property type="term" value="F:ATP hydrolysis activity"/>
    <property type="evidence" value="ECO:0007669"/>
    <property type="project" value="InterPro"/>
</dbReference>
<comment type="subcellular location">
    <subcellularLocation>
        <location evidence="1">Cell membrane</location>
        <topology evidence="1">Multi-pass membrane protein</topology>
    </subcellularLocation>
</comment>
<gene>
    <name evidence="13" type="ORF">IAC10_02350</name>
</gene>
<dbReference type="GO" id="GO:0008233">
    <property type="term" value="F:peptidase activity"/>
    <property type="evidence" value="ECO:0007669"/>
    <property type="project" value="InterPro"/>
</dbReference>
<evidence type="ECO:0000259" key="11">
    <source>
        <dbReference type="PROSITE" id="PS50929"/>
    </source>
</evidence>
<keyword evidence="5" id="KW-0547">Nucleotide-binding</keyword>
<dbReference type="InterPro" id="IPR011527">
    <property type="entry name" value="ABC1_TM_dom"/>
</dbReference>
<dbReference type="FunFam" id="3.40.50.300:FF:000221">
    <property type="entry name" value="Multidrug ABC transporter ATP-binding protein"/>
    <property type="match status" value="1"/>
</dbReference>
<evidence type="ECO:0000313" key="14">
    <source>
        <dbReference type="Proteomes" id="UP000823928"/>
    </source>
</evidence>
<dbReference type="Gene3D" id="3.90.70.10">
    <property type="entry name" value="Cysteine proteinases"/>
    <property type="match status" value="1"/>
</dbReference>
<dbReference type="InterPro" id="IPR003439">
    <property type="entry name" value="ABC_transporter-like_ATP-bd"/>
</dbReference>
<evidence type="ECO:0000256" key="8">
    <source>
        <dbReference type="ARBA" id="ARBA00023136"/>
    </source>
</evidence>
<evidence type="ECO:0000256" key="2">
    <source>
        <dbReference type="ARBA" id="ARBA00022448"/>
    </source>
</evidence>
<reference evidence="13" key="1">
    <citation type="submission" date="2020-10" db="EMBL/GenBank/DDBJ databases">
        <authorList>
            <person name="Gilroy R."/>
        </authorList>
    </citation>
    <scope>NUCLEOTIDE SEQUENCE</scope>
    <source>
        <strain evidence="13">6276</strain>
    </source>
</reference>
<protein>
    <submittedName>
        <fullName evidence="13">Type I secretion system permease/ATPase</fullName>
    </submittedName>
</protein>
<dbReference type="PROSITE" id="PS50929">
    <property type="entry name" value="ABC_TM1F"/>
    <property type="match status" value="1"/>
</dbReference>
<dbReference type="InterPro" id="IPR027417">
    <property type="entry name" value="P-loop_NTPase"/>
</dbReference>
<organism evidence="13 14">
    <name type="scientific">Candidatus Scatousia excrementigallinarum</name>
    <dbReference type="NCBI Taxonomy" id="2840935"/>
    <lineage>
        <taxon>Bacteria</taxon>
        <taxon>Candidatus Scatousia</taxon>
    </lineage>
</organism>
<evidence type="ECO:0000256" key="1">
    <source>
        <dbReference type="ARBA" id="ARBA00004651"/>
    </source>
</evidence>
<dbReference type="InterPro" id="IPR010132">
    <property type="entry name" value="ATPase_T1SS_HlyB"/>
</dbReference>
<feature type="transmembrane region" description="Helical" evidence="9">
    <location>
        <begin position="269"/>
        <end position="288"/>
    </location>
</feature>
<evidence type="ECO:0000256" key="7">
    <source>
        <dbReference type="ARBA" id="ARBA00022989"/>
    </source>
</evidence>
<evidence type="ECO:0000256" key="6">
    <source>
        <dbReference type="ARBA" id="ARBA00022840"/>
    </source>
</evidence>
<evidence type="ECO:0000256" key="3">
    <source>
        <dbReference type="ARBA" id="ARBA00022475"/>
    </source>
</evidence>
<feature type="domain" description="ABC transmembrane type-1" evidence="11">
    <location>
        <begin position="156"/>
        <end position="435"/>
    </location>
</feature>
<evidence type="ECO:0000313" key="13">
    <source>
        <dbReference type="EMBL" id="HIS35460.1"/>
    </source>
</evidence>
<keyword evidence="2" id="KW-0813">Transport</keyword>
<comment type="caution">
    <text evidence="13">The sequence shown here is derived from an EMBL/GenBank/DDBJ whole genome shotgun (WGS) entry which is preliminary data.</text>
</comment>
<dbReference type="Gene3D" id="3.40.50.300">
    <property type="entry name" value="P-loop containing nucleotide triphosphate hydrolases"/>
    <property type="match status" value="1"/>
</dbReference>
<feature type="transmembrane region" description="Helical" evidence="9">
    <location>
        <begin position="294"/>
        <end position="311"/>
    </location>
</feature>
<dbReference type="GO" id="GO:0005886">
    <property type="term" value="C:plasma membrane"/>
    <property type="evidence" value="ECO:0007669"/>
    <property type="project" value="UniProtKB-SubCell"/>
</dbReference>
<dbReference type="GO" id="GO:0030253">
    <property type="term" value="P:protein secretion by the type I secretion system"/>
    <property type="evidence" value="ECO:0007669"/>
    <property type="project" value="InterPro"/>
</dbReference>
<dbReference type="GO" id="GO:0006508">
    <property type="term" value="P:proteolysis"/>
    <property type="evidence" value="ECO:0007669"/>
    <property type="project" value="InterPro"/>
</dbReference>
<feature type="domain" description="ABC transporter" evidence="10">
    <location>
        <begin position="468"/>
        <end position="703"/>
    </location>
</feature>
<accession>A0A9D1EXR5</accession>
<keyword evidence="8 9" id="KW-0472">Membrane</keyword>
<dbReference type="GO" id="GO:0030256">
    <property type="term" value="C:type I protein secretion system complex"/>
    <property type="evidence" value="ECO:0007669"/>
    <property type="project" value="InterPro"/>
</dbReference>
<dbReference type="PANTHER" id="PTHR24221">
    <property type="entry name" value="ATP-BINDING CASSETTE SUB-FAMILY B"/>
    <property type="match status" value="1"/>
</dbReference>
<keyword evidence="3" id="KW-1003">Cell membrane</keyword>
<dbReference type="EMBL" id="DVIU01000046">
    <property type="protein sequence ID" value="HIS35460.1"/>
    <property type="molecule type" value="Genomic_DNA"/>
</dbReference>
<dbReference type="PROSITE" id="PS50893">
    <property type="entry name" value="ABC_TRANSPORTER_2"/>
    <property type="match status" value="1"/>
</dbReference>
<keyword evidence="4 9" id="KW-0812">Transmembrane</keyword>
<evidence type="ECO:0000256" key="4">
    <source>
        <dbReference type="ARBA" id="ARBA00022692"/>
    </source>
</evidence>
<dbReference type="InterPro" id="IPR017871">
    <property type="entry name" value="ABC_transporter-like_CS"/>
</dbReference>
<dbReference type="Pfam" id="PF00664">
    <property type="entry name" value="ABC_membrane"/>
    <property type="match status" value="1"/>
</dbReference>
<name>A0A9D1EXR5_9BACT</name>
<dbReference type="SUPFAM" id="SSF90123">
    <property type="entry name" value="ABC transporter transmembrane region"/>
    <property type="match status" value="1"/>
</dbReference>
<dbReference type="GO" id="GO:0034040">
    <property type="term" value="F:ATPase-coupled lipid transmembrane transporter activity"/>
    <property type="evidence" value="ECO:0007669"/>
    <property type="project" value="TreeGrafter"/>
</dbReference>
<dbReference type="AlphaFoldDB" id="A0A9D1EXR5"/>
<keyword evidence="7 9" id="KW-1133">Transmembrane helix</keyword>
<dbReference type="InterPro" id="IPR039421">
    <property type="entry name" value="Type_1_exporter"/>
</dbReference>
<dbReference type="Pfam" id="PF03412">
    <property type="entry name" value="Peptidase_C39"/>
    <property type="match status" value="1"/>
</dbReference>
<dbReference type="PROSITE" id="PS50990">
    <property type="entry name" value="PEPTIDASE_C39"/>
    <property type="match status" value="1"/>
</dbReference>
<proteinExistence type="predicted"/>
<dbReference type="CDD" id="cd18588">
    <property type="entry name" value="ABC_6TM_CyaB_HlyB_like"/>
    <property type="match status" value="1"/>
</dbReference>
<dbReference type="Proteomes" id="UP000823928">
    <property type="component" value="Unassembled WGS sequence"/>
</dbReference>
<dbReference type="InterPro" id="IPR036640">
    <property type="entry name" value="ABC1_TM_sf"/>
</dbReference>
<evidence type="ECO:0000259" key="12">
    <source>
        <dbReference type="PROSITE" id="PS50990"/>
    </source>
</evidence>
<evidence type="ECO:0000259" key="10">
    <source>
        <dbReference type="PROSITE" id="PS50893"/>
    </source>
</evidence>